<keyword evidence="9" id="KW-1185">Reference proteome</keyword>
<proteinExistence type="inferred from homology"/>
<evidence type="ECO:0000313" key="8">
    <source>
        <dbReference type="EMBL" id="QDJ14831.1"/>
    </source>
</evidence>
<feature type="domain" description="Replication gene A protein-like" evidence="7">
    <location>
        <begin position="149"/>
        <end position="469"/>
    </location>
</feature>
<dbReference type="RefSeq" id="WP_261920644.1">
    <property type="nucleotide sequence ID" value="NZ_CP022011.1"/>
</dbReference>
<organism evidence="8 9">
    <name type="scientific">Mergibacter septicus</name>
    <dbReference type="NCBI Taxonomy" id="221402"/>
    <lineage>
        <taxon>Bacteria</taxon>
        <taxon>Pseudomonadati</taxon>
        <taxon>Pseudomonadota</taxon>
        <taxon>Gammaproteobacteria</taxon>
        <taxon>Pasteurellales</taxon>
        <taxon>Pasteurellaceae</taxon>
        <taxon>Mergibacter</taxon>
    </lineage>
</organism>
<evidence type="ECO:0000256" key="3">
    <source>
        <dbReference type="ARBA" id="ARBA00022705"/>
    </source>
</evidence>
<dbReference type="Pfam" id="PF05840">
    <property type="entry name" value="Phage_GPA"/>
    <property type="match status" value="1"/>
</dbReference>
<evidence type="ECO:0000256" key="2">
    <source>
        <dbReference type="ARBA" id="ARBA00009260"/>
    </source>
</evidence>
<evidence type="ECO:0000256" key="1">
    <source>
        <dbReference type="ARBA" id="ARBA00003293"/>
    </source>
</evidence>
<dbReference type="EMBL" id="CP022011">
    <property type="protein sequence ID" value="QDJ14831.1"/>
    <property type="molecule type" value="Genomic_DNA"/>
</dbReference>
<reference evidence="8" key="1">
    <citation type="submission" date="2017-06" db="EMBL/GenBank/DDBJ databases">
        <title>Genome sequencing of pathogenic and non-pathogenic strains within Bisgaard taxon 40.</title>
        <authorList>
            <person name="Ladner J.T."/>
            <person name="Lovett S.P."/>
            <person name="Koroleva G."/>
            <person name="Lorch J.M."/>
        </authorList>
    </citation>
    <scope>NUCLEOTIDE SEQUENCE</scope>
    <source>
        <strain evidence="8">27576-1-I1</strain>
    </source>
</reference>
<evidence type="ECO:0000256" key="4">
    <source>
        <dbReference type="ARBA" id="ARBA00022722"/>
    </source>
</evidence>
<comment type="similarity">
    <text evidence="2">Belongs to the phage GPA family.</text>
</comment>
<dbReference type="Proteomes" id="UP000955338">
    <property type="component" value="Chromosome"/>
</dbReference>
<protein>
    <submittedName>
        <fullName evidence="8">Replication protein</fullName>
    </submittedName>
</protein>
<keyword evidence="3" id="KW-0235">DNA replication</keyword>
<dbReference type="GO" id="GO:0006260">
    <property type="term" value="P:DNA replication"/>
    <property type="evidence" value="ECO:0007669"/>
    <property type="project" value="UniProtKB-KW"/>
</dbReference>
<keyword evidence="5" id="KW-0255">Endonuclease</keyword>
<evidence type="ECO:0000259" key="7">
    <source>
        <dbReference type="Pfam" id="PF05840"/>
    </source>
</evidence>
<name>A0A8D4LMB7_9PAST</name>
<evidence type="ECO:0000256" key="5">
    <source>
        <dbReference type="ARBA" id="ARBA00022759"/>
    </source>
</evidence>
<dbReference type="InterPro" id="IPR008766">
    <property type="entry name" value="Replication_gene_A-like"/>
</dbReference>
<accession>A0A8D4LMB7</accession>
<keyword evidence="6" id="KW-0378">Hydrolase</keyword>
<evidence type="ECO:0000313" key="9">
    <source>
        <dbReference type="Proteomes" id="UP000955338"/>
    </source>
</evidence>
<dbReference type="GO" id="GO:0004519">
    <property type="term" value="F:endonuclease activity"/>
    <property type="evidence" value="ECO:0007669"/>
    <property type="project" value="UniProtKB-KW"/>
</dbReference>
<gene>
    <name evidence="8" type="ORF">CEP48_05050</name>
</gene>
<comment type="function">
    <text evidence="1">Possible endonuclease which induces a single-strand cut and initiates DNA replication.</text>
</comment>
<evidence type="ECO:0000256" key="6">
    <source>
        <dbReference type="ARBA" id="ARBA00022801"/>
    </source>
</evidence>
<sequence>MGWEQERDAAIAKKMATKPFLQHSDYVVCEKPAPTGLSMSQLDLFYNVPREDFDFANEYFCGVPDYLAGYFVKRYSRLFKNKGRFSANSWLRQTMEKGVLSRIDAVMERYPISKLINLPKGKVIIADSGKGEKHLNKVIGLDEFSDHELADFARETAVEMNNVFFEFQETVLKRGVKTEDEINQVMKGLYQKLAYLTKLKGVEPLYYKAFRKGCLTPEKMDIAMNKMLCEKWWTNELLKARSFIREHLKIAVGQVQKSASPYASHEAVAEWRSAKKRTKEFVKQMSLINQDDEDEVVDLQDMYYATVSNPAIRRAELMVRMRGFEEVAKELEYAGEFYTLTAPSCYHAIHSKGGFVKKWNFSSPKDTQKYLCSVWAKIRSSLDRRKIKVFGFRVVEPHHDGTPHWHLLLFMQPQHVETVREVFSRYALAEDGDEAGAQEHRFTAKPIDWEKGSATGYIAKYISKNIDGYACDDDIDEETGEKLKDIAKNVSAWAAKWRIHQFHQIGGSPVTVWRELRRKHGEKVKNDEALTALVEAADRGDWKEYTLLQGGPFVKRKELVARTAYEDREPNKYGEISRKIIGFFNQKKVEIKTIFTRLKQWRIVKKASLLLAKNKNERSEANLSARSAAWSSVNNCTEGWKKEECDDSSIVGFLFNISDWLANIMSKKSKWLRNSGVKLSVDEMQCLDKHRKVTVSDGRVLIIDKFDQLWFENSCD</sequence>
<dbReference type="GO" id="GO:0016787">
    <property type="term" value="F:hydrolase activity"/>
    <property type="evidence" value="ECO:0007669"/>
    <property type="project" value="UniProtKB-KW"/>
</dbReference>
<dbReference type="AlphaFoldDB" id="A0A8D4LMB7"/>
<keyword evidence="4" id="KW-0540">Nuclease</keyword>